<proteinExistence type="predicted"/>
<accession>A0A6N1VDZ5</accession>
<dbReference type="AlphaFoldDB" id="A0A6N1VDZ5"/>
<gene>
    <name evidence="2" type="ORF">HTY61_04810</name>
</gene>
<feature type="transmembrane region" description="Helical" evidence="1">
    <location>
        <begin position="34"/>
        <end position="53"/>
    </location>
</feature>
<keyword evidence="1" id="KW-0472">Membrane</keyword>
<reference evidence="2 3" key="1">
    <citation type="submission" date="2020-06" db="EMBL/GenBank/DDBJ databases">
        <title>Oricola thermophila sp. nov. isolated from a tidal sediments.</title>
        <authorList>
            <person name="Kwon K.K."/>
            <person name="Yang S.-H."/>
            <person name="Park M.-J."/>
        </authorList>
    </citation>
    <scope>NUCLEOTIDE SEQUENCE [LARGE SCALE GENOMIC DNA]</scope>
    <source>
        <strain evidence="2 3">MEBiC13590</strain>
    </source>
</reference>
<keyword evidence="3" id="KW-1185">Reference proteome</keyword>
<organism evidence="2 3">
    <name type="scientific">Oricola thermophila</name>
    <dbReference type="NCBI Taxonomy" id="2742145"/>
    <lineage>
        <taxon>Bacteria</taxon>
        <taxon>Pseudomonadati</taxon>
        <taxon>Pseudomonadota</taxon>
        <taxon>Alphaproteobacteria</taxon>
        <taxon>Hyphomicrobiales</taxon>
        <taxon>Ahrensiaceae</taxon>
        <taxon>Oricola</taxon>
    </lineage>
</organism>
<keyword evidence="1" id="KW-0812">Transmembrane</keyword>
<name>A0A6N1VDZ5_9HYPH</name>
<dbReference type="EMBL" id="CP054836">
    <property type="protein sequence ID" value="QKV17825.1"/>
    <property type="molecule type" value="Genomic_DNA"/>
</dbReference>
<sequence length="69" mass="7205">MTSHEYDAMLAEMRGGHFYHSLKAEQAHQALRDAAAVAVVAAGSLMIGIFAIATQWDRIAAAVGCCGAA</sequence>
<dbReference type="Proteomes" id="UP000509367">
    <property type="component" value="Chromosome"/>
</dbReference>
<dbReference type="RefSeq" id="WP_175275722.1">
    <property type="nucleotide sequence ID" value="NZ_CP054836.1"/>
</dbReference>
<evidence type="ECO:0000313" key="2">
    <source>
        <dbReference type="EMBL" id="QKV17825.1"/>
    </source>
</evidence>
<evidence type="ECO:0000256" key="1">
    <source>
        <dbReference type="SAM" id="Phobius"/>
    </source>
</evidence>
<evidence type="ECO:0000313" key="3">
    <source>
        <dbReference type="Proteomes" id="UP000509367"/>
    </source>
</evidence>
<dbReference type="KEGG" id="orm:HTY61_04810"/>
<keyword evidence="1" id="KW-1133">Transmembrane helix</keyword>
<protein>
    <submittedName>
        <fullName evidence="2">Uncharacterized protein</fullName>
    </submittedName>
</protein>